<proteinExistence type="predicted"/>
<accession>A0A183GC21</accession>
<dbReference type="PANTHER" id="PTHR43319:SF4">
    <property type="entry name" value="BETA-LACTAMASE DOMAIN-CONTAINING PROTEIN 2"/>
    <property type="match status" value="1"/>
</dbReference>
<name>A0A183GC21_HELPZ</name>
<gene>
    <name evidence="3" type="ORF">HPBE_LOCUS19684</name>
</gene>
<protein>
    <submittedName>
        <fullName evidence="5">Beta-lactamase domain-containing protein</fullName>
    </submittedName>
</protein>
<evidence type="ECO:0000313" key="4">
    <source>
        <dbReference type="Proteomes" id="UP000050761"/>
    </source>
</evidence>
<dbReference type="OrthoDB" id="5946976at2759"/>
<dbReference type="Gene3D" id="3.40.710.10">
    <property type="entry name" value="DD-peptidase/beta-lactamase superfamily"/>
    <property type="match status" value="1"/>
</dbReference>
<keyword evidence="4" id="KW-1185">Reference proteome</keyword>
<dbReference type="Pfam" id="PF00144">
    <property type="entry name" value="Beta-lactamase"/>
    <property type="match status" value="1"/>
</dbReference>
<dbReference type="InterPro" id="IPR012338">
    <property type="entry name" value="Beta-lactam/transpept-like"/>
</dbReference>
<organism evidence="4 5">
    <name type="scientific">Heligmosomoides polygyrus</name>
    <name type="common">Parasitic roundworm</name>
    <dbReference type="NCBI Taxonomy" id="6339"/>
    <lineage>
        <taxon>Eukaryota</taxon>
        <taxon>Metazoa</taxon>
        <taxon>Ecdysozoa</taxon>
        <taxon>Nematoda</taxon>
        <taxon>Chromadorea</taxon>
        <taxon>Rhabditida</taxon>
        <taxon>Rhabditina</taxon>
        <taxon>Rhabditomorpha</taxon>
        <taxon>Strongyloidea</taxon>
        <taxon>Heligmosomidae</taxon>
        <taxon>Heligmosomoides</taxon>
    </lineage>
</organism>
<evidence type="ECO:0000313" key="3">
    <source>
        <dbReference type="EMBL" id="VDP16199.1"/>
    </source>
</evidence>
<evidence type="ECO:0000256" key="1">
    <source>
        <dbReference type="SAM" id="Phobius"/>
    </source>
</evidence>
<dbReference type="InterPro" id="IPR001466">
    <property type="entry name" value="Beta-lactam-related"/>
</dbReference>
<sequence length="161" mass="17928">MGVQWFRGGGSAPLSASVAIVGGLLLAFHSINWLCGMTRLENLIGFVHPKFDKVEKVFRKNFHDGWEREGAAIAVYHKGELIVDLQGGYADKSSGRKWTPETRTVVFSATKAVGALCVAMLVDRGHISYEDKMSKFWPEFSQHGKENITIDWLMSHRVCGT</sequence>
<dbReference type="AlphaFoldDB" id="A0A183GC21"/>
<dbReference type="WBParaSite" id="HPBE_0001968501-mRNA-1">
    <property type="protein sequence ID" value="HPBE_0001968501-mRNA-1"/>
    <property type="gene ID" value="HPBE_0001968501"/>
</dbReference>
<keyword evidence="1" id="KW-0472">Membrane</keyword>
<evidence type="ECO:0000259" key="2">
    <source>
        <dbReference type="Pfam" id="PF00144"/>
    </source>
</evidence>
<dbReference type="EMBL" id="UZAH01031544">
    <property type="protein sequence ID" value="VDP16199.1"/>
    <property type="molecule type" value="Genomic_DNA"/>
</dbReference>
<evidence type="ECO:0000313" key="5">
    <source>
        <dbReference type="WBParaSite" id="HPBE_0001968501-mRNA-1"/>
    </source>
</evidence>
<keyword evidence="1" id="KW-0812">Transmembrane</keyword>
<dbReference type="SUPFAM" id="SSF56601">
    <property type="entry name" value="beta-lactamase/transpeptidase-like"/>
    <property type="match status" value="1"/>
</dbReference>
<feature type="domain" description="Beta-lactamase-related" evidence="2">
    <location>
        <begin position="58"/>
        <end position="158"/>
    </location>
</feature>
<reference evidence="5" key="2">
    <citation type="submission" date="2019-09" db="UniProtKB">
        <authorList>
            <consortium name="WormBaseParasite"/>
        </authorList>
    </citation>
    <scope>IDENTIFICATION</scope>
</reference>
<dbReference type="InterPro" id="IPR052907">
    <property type="entry name" value="Beta-lactamase/esterase"/>
</dbReference>
<dbReference type="Proteomes" id="UP000050761">
    <property type="component" value="Unassembled WGS sequence"/>
</dbReference>
<reference evidence="3 4" key="1">
    <citation type="submission" date="2018-11" db="EMBL/GenBank/DDBJ databases">
        <authorList>
            <consortium name="Pathogen Informatics"/>
        </authorList>
    </citation>
    <scope>NUCLEOTIDE SEQUENCE [LARGE SCALE GENOMIC DNA]</scope>
</reference>
<keyword evidence="1" id="KW-1133">Transmembrane helix</keyword>
<dbReference type="PANTHER" id="PTHR43319">
    <property type="entry name" value="BETA-LACTAMASE-RELATED"/>
    <property type="match status" value="1"/>
</dbReference>
<accession>A0A3P8EWD8</accession>
<feature type="transmembrane region" description="Helical" evidence="1">
    <location>
        <begin position="12"/>
        <end position="35"/>
    </location>
</feature>